<protein>
    <recommendedName>
        <fullName evidence="4">RNase H type-1 domain-containing protein</fullName>
    </recommendedName>
</protein>
<evidence type="ECO:0008006" key="4">
    <source>
        <dbReference type="Google" id="ProtNLM"/>
    </source>
</evidence>
<accession>A0ABN9WH94</accession>
<evidence type="ECO:0000313" key="2">
    <source>
        <dbReference type="EMBL" id="CAK0885830.1"/>
    </source>
</evidence>
<comment type="caution">
    <text evidence="2">The sequence shown here is derived from an EMBL/GenBank/DDBJ whole genome shotgun (WGS) entry which is preliminary data.</text>
</comment>
<dbReference type="Proteomes" id="UP001189429">
    <property type="component" value="Unassembled WGS sequence"/>
</dbReference>
<feature type="region of interest" description="Disordered" evidence="1">
    <location>
        <begin position="1"/>
        <end position="48"/>
    </location>
</feature>
<reference evidence="2" key="1">
    <citation type="submission" date="2023-10" db="EMBL/GenBank/DDBJ databases">
        <authorList>
            <person name="Chen Y."/>
            <person name="Shah S."/>
            <person name="Dougan E. K."/>
            <person name="Thang M."/>
            <person name="Chan C."/>
        </authorList>
    </citation>
    <scope>NUCLEOTIDE SEQUENCE [LARGE SCALE GENOMIC DNA]</scope>
</reference>
<evidence type="ECO:0000313" key="3">
    <source>
        <dbReference type="Proteomes" id="UP001189429"/>
    </source>
</evidence>
<organism evidence="2 3">
    <name type="scientific">Prorocentrum cordatum</name>
    <dbReference type="NCBI Taxonomy" id="2364126"/>
    <lineage>
        <taxon>Eukaryota</taxon>
        <taxon>Sar</taxon>
        <taxon>Alveolata</taxon>
        <taxon>Dinophyceae</taxon>
        <taxon>Prorocentrales</taxon>
        <taxon>Prorocentraceae</taxon>
        <taxon>Prorocentrum</taxon>
    </lineage>
</organism>
<name>A0ABN9WH94_9DINO</name>
<keyword evidence="3" id="KW-1185">Reference proteome</keyword>
<dbReference type="InterPro" id="IPR012337">
    <property type="entry name" value="RNaseH-like_sf"/>
</dbReference>
<proteinExistence type="predicted"/>
<dbReference type="SUPFAM" id="SSF53098">
    <property type="entry name" value="Ribonuclease H-like"/>
    <property type="match status" value="1"/>
</dbReference>
<sequence>MRHHMASGALTAGIAEESSSDAVAQTRGASGGTGVVLPARRGAREPGEGAVPVVRWSLLQASRGAKRTTLCSSARSAVVGPRWPVAHRAIAGPAALRARALPAEPRGREAEGTAPGTVRPRRGLFSERAPAPDPLGLASPLLAWVATFAAAEVLASSPLTGRVFLDGSATSGSRDDLAGAGQSALTTDRCNDIASCISGVDPWTVPQDSGSGELLAATEALRHSLGPVVLRTDSHMVFDGWHAGRRRLEFWELEDDIGAHNVQGPVRIGSAIWHADALTKLAVARHPRAAVFLFETAEKIAKRARVVARWIGTACQLVSSLLQAPDGYGAPEEVLAAITCTVHNCHNLAADDCQVAGPSCRGRVCEVQVTAFEVDDGVV</sequence>
<dbReference type="EMBL" id="CAUYUJ010018721">
    <property type="protein sequence ID" value="CAK0885830.1"/>
    <property type="molecule type" value="Genomic_DNA"/>
</dbReference>
<gene>
    <name evidence="2" type="ORF">PCOR1329_LOCUS67326</name>
</gene>
<feature type="region of interest" description="Disordered" evidence="1">
    <location>
        <begin position="103"/>
        <end position="123"/>
    </location>
</feature>
<evidence type="ECO:0000256" key="1">
    <source>
        <dbReference type="SAM" id="MobiDB-lite"/>
    </source>
</evidence>